<dbReference type="Gene3D" id="3.30.565.10">
    <property type="entry name" value="Histidine kinase-like ATPase, C-terminal domain"/>
    <property type="match status" value="1"/>
</dbReference>
<dbReference type="SMART" id="SM00387">
    <property type="entry name" value="HATPase_c"/>
    <property type="match status" value="1"/>
</dbReference>
<dbReference type="Pfam" id="PF02518">
    <property type="entry name" value="HATPase_c"/>
    <property type="match status" value="1"/>
</dbReference>
<gene>
    <name evidence="9" type="ORF">EAS64_21460</name>
</gene>
<dbReference type="PANTHER" id="PTHR44936:SF9">
    <property type="entry name" value="SENSOR PROTEIN CREC"/>
    <property type="match status" value="1"/>
</dbReference>
<dbReference type="EC" id="2.7.13.3" evidence="2"/>
<sequence>MTRWSLRRRFGVTQDTERQYQPGAASQPDPAKAGQPGTAKRANWFEPGRGRALPGSAPSGTGPYGVIDTTPSPAGPGQQAAPQYSAGQYSAGQYGAASPGQFPGQPVASPQPGGVAVLAPAQPPAWQASAQGSAQPAASAPAAVREPLTEPGVIEPATRPSSWPDICDQFGLHLLVLAEQLRASLDELESDEGDPERLRRLYQVDHAVTRMRRASRDLRTLAGRSEEELAGFTTSLLDVIRMAASAIERYTQVSVGRVTDLAVLGYAADDVGSLMSALLDNATRYSPGTVTVSCHLLEDGGVMFRVEDTGIGIGTEQVNTLNATLAGPVPEVDERTGRHTGFPVVHRIARKHSIGVRLASRPLPNSGTVAMVTLPPHLLCEVPVEEQQRRPAPAAGSAPQPAPRPPVPDLPRDEPGQPPVWEPPELPDRDQQARQPGDLPRRERASLRGDEPRPKQQEPAPVPTPEQQAAARRAFADELNAFSLGTAGVLDTAEDNAPEEEA</sequence>
<dbReference type="EMBL" id="RPFW01000004">
    <property type="protein sequence ID" value="TVZ03029.1"/>
    <property type="molecule type" value="Genomic_DNA"/>
</dbReference>
<dbReference type="AlphaFoldDB" id="A0A6P2BV69"/>
<dbReference type="InterPro" id="IPR050980">
    <property type="entry name" value="2C_sensor_his_kinase"/>
</dbReference>
<organism evidence="9 10">
    <name type="scientific">Trebonia kvetii</name>
    <dbReference type="NCBI Taxonomy" id="2480626"/>
    <lineage>
        <taxon>Bacteria</taxon>
        <taxon>Bacillati</taxon>
        <taxon>Actinomycetota</taxon>
        <taxon>Actinomycetes</taxon>
        <taxon>Streptosporangiales</taxon>
        <taxon>Treboniaceae</taxon>
        <taxon>Trebonia</taxon>
    </lineage>
</organism>
<keyword evidence="5" id="KW-0418">Kinase</keyword>
<dbReference type="InterPro" id="IPR005467">
    <property type="entry name" value="His_kinase_dom"/>
</dbReference>
<evidence type="ECO:0000256" key="1">
    <source>
        <dbReference type="ARBA" id="ARBA00000085"/>
    </source>
</evidence>
<dbReference type="GO" id="GO:0004673">
    <property type="term" value="F:protein histidine kinase activity"/>
    <property type="evidence" value="ECO:0007669"/>
    <property type="project" value="UniProtKB-EC"/>
</dbReference>
<dbReference type="GO" id="GO:0000160">
    <property type="term" value="P:phosphorelay signal transduction system"/>
    <property type="evidence" value="ECO:0007669"/>
    <property type="project" value="UniProtKB-KW"/>
</dbReference>
<evidence type="ECO:0000256" key="5">
    <source>
        <dbReference type="ARBA" id="ARBA00022777"/>
    </source>
</evidence>
<evidence type="ECO:0000256" key="3">
    <source>
        <dbReference type="ARBA" id="ARBA00022553"/>
    </source>
</evidence>
<evidence type="ECO:0000256" key="7">
    <source>
        <dbReference type="SAM" id="MobiDB-lite"/>
    </source>
</evidence>
<feature type="region of interest" description="Disordered" evidence="7">
    <location>
        <begin position="126"/>
        <end position="145"/>
    </location>
</feature>
<protein>
    <recommendedName>
        <fullName evidence="2">histidine kinase</fullName>
        <ecNumber evidence="2">2.7.13.3</ecNumber>
    </recommendedName>
</protein>
<evidence type="ECO:0000313" key="10">
    <source>
        <dbReference type="Proteomes" id="UP000460272"/>
    </source>
</evidence>
<keyword evidence="10" id="KW-1185">Reference proteome</keyword>
<feature type="compositionally biased region" description="Basic residues" evidence="7">
    <location>
        <begin position="1"/>
        <end position="10"/>
    </location>
</feature>
<dbReference type="RefSeq" id="WP_145855399.1">
    <property type="nucleotide sequence ID" value="NZ_RPFW01000004.1"/>
</dbReference>
<evidence type="ECO:0000256" key="6">
    <source>
        <dbReference type="ARBA" id="ARBA00023012"/>
    </source>
</evidence>
<comment type="catalytic activity">
    <reaction evidence="1">
        <text>ATP + protein L-histidine = ADP + protein N-phospho-L-histidine.</text>
        <dbReference type="EC" id="2.7.13.3"/>
    </reaction>
</comment>
<evidence type="ECO:0000259" key="8">
    <source>
        <dbReference type="PROSITE" id="PS50109"/>
    </source>
</evidence>
<feature type="region of interest" description="Disordered" evidence="7">
    <location>
        <begin position="1"/>
        <end position="101"/>
    </location>
</feature>
<dbReference type="SUPFAM" id="SSF55874">
    <property type="entry name" value="ATPase domain of HSP90 chaperone/DNA topoisomerase II/histidine kinase"/>
    <property type="match status" value="1"/>
</dbReference>
<reference evidence="9 10" key="1">
    <citation type="submission" date="2018-11" db="EMBL/GenBank/DDBJ databases">
        <title>Trebonia kvetii gen.nov., sp.nov., a novel acidophilic actinobacterium, and proposal of the new actinobacterial family Treboniaceae fam. nov.</title>
        <authorList>
            <person name="Rapoport D."/>
            <person name="Sagova-Mareckova M."/>
            <person name="Sedlacek I."/>
            <person name="Provaznik J."/>
            <person name="Kralova S."/>
            <person name="Pavlinic D."/>
            <person name="Benes V."/>
            <person name="Kopecky J."/>
        </authorList>
    </citation>
    <scope>NUCLEOTIDE SEQUENCE [LARGE SCALE GENOMIC DNA]</scope>
    <source>
        <strain evidence="9 10">15Tr583</strain>
    </source>
</reference>
<keyword evidence="4" id="KW-0808">Transferase</keyword>
<dbReference type="InterPro" id="IPR003594">
    <property type="entry name" value="HATPase_dom"/>
</dbReference>
<dbReference type="Proteomes" id="UP000460272">
    <property type="component" value="Unassembled WGS sequence"/>
</dbReference>
<dbReference type="PANTHER" id="PTHR44936">
    <property type="entry name" value="SENSOR PROTEIN CREC"/>
    <property type="match status" value="1"/>
</dbReference>
<evidence type="ECO:0000313" key="9">
    <source>
        <dbReference type="EMBL" id="TVZ03029.1"/>
    </source>
</evidence>
<feature type="compositionally biased region" description="Pro residues" evidence="7">
    <location>
        <begin position="400"/>
        <end position="409"/>
    </location>
</feature>
<evidence type="ECO:0000256" key="4">
    <source>
        <dbReference type="ARBA" id="ARBA00022679"/>
    </source>
</evidence>
<name>A0A6P2BV69_9ACTN</name>
<feature type="compositionally biased region" description="Low complexity" evidence="7">
    <location>
        <begin position="126"/>
        <end position="144"/>
    </location>
</feature>
<dbReference type="PROSITE" id="PS50109">
    <property type="entry name" value="HIS_KIN"/>
    <property type="match status" value="1"/>
</dbReference>
<comment type="caution">
    <text evidence="9">The sequence shown here is derived from an EMBL/GenBank/DDBJ whole genome shotgun (WGS) entry which is preliminary data.</text>
</comment>
<keyword evidence="3" id="KW-0597">Phosphoprotein</keyword>
<dbReference type="OrthoDB" id="3502710at2"/>
<keyword evidence="6" id="KW-0902">Two-component regulatory system</keyword>
<dbReference type="InterPro" id="IPR036890">
    <property type="entry name" value="HATPase_C_sf"/>
</dbReference>
<feature type="compositionally biased region" description="Low complexity" evidence="7">
    <location>
        <begin position="71"/>
        <end position="98"/>
    </location>
</feature>
<evidence type="ECO:0000256" key="2">
    <source>
        <dbReference type="ARBA" id="ARBA00012438"/>
    </source>
</evidence>
<proteinExistence type="predicted"/>
<feature type="compositionally biased region" description="Low complexity" evidence="7">
    <location>
        <begin position="390"/>
        <end position="399"/>
    </location>
</feature>
<accession>A0A6P2BV69</accession>
<feature type="compositionally biased region" description="Basic and acidic residues" evidence="7">
    <location>
        <begin position="439"/>
        <end position="456"/>
    </location>
</feature>
<feature type="region of interest" description="Disordered" evidence="7">
    <location>
        <begin position="386"/>
        <end position="470"/>
    </location>
</feature>
<feature type="domain" description="Histidine kinase" evidence="8">
    <location>
        <begin position="176"/>
        <end position="378"/>
    </location>
</feature>